<evidence type="ECO:0008006" key="3">
    <source>
        <dbReference type="Google" id="ProtNLM"/>
    </source>
</evidence>
<evidence type="ECO:0000313" key="2">
    <source>
        <dbReference type="Proteomes" id="UP000198217"/>
    </source>
</evidence>
<reference evidence="1 2" key="1">
    <citation type="submission" date="2016-06" db="EMBL/GenBank/DDBJ databases">
        <authorList>
            <person name="Kjaerup R.B."/>
            <person name="Dalgaard T.S."/>
            <person name="Juul-Madsen H.R."/>
        </authorList>
    </citation>
    <scope>NUCLEOTIDE SEQUENCE [LARGE SCALE GENOMIC DNA]</scope>
    <source>
        <strain evidence="1 2">DSM 43904</strain>
    </source>
</reference>
<protein>
    <recommendedName>
        <fullName evidence="3">DUF4034 domain-containing protein</fullName>
    </recommendedName>
</protein>
<name>A0A1C5HW79_9ACTN</name>
<gene>
    <name evidence="1" type="ORF">GA0070609_2334</name>
</gene>
<accession>A0A1C5HW79</accession>
<dbReference type="Proteomes" id="UP000198217">
    <property type="component" value="Chromosome I"/>
</dbReference>
<organism evidence="1 2">
    <name type="scientific">Micromonospora echinaurantiaca</name>
    <dbReference type="NCBI Taxonomy" id="47857"/>
    <lineage>
        <taxon>Bacteria</taxon>
        <taxon>Bacillati</taxon>
        <taxon>Actinomycetota</taxon>
        <taxon>Actinomycetes</taxon>
        <taxon>Micromonosporales</taxon>
        <taxon>Micromonosporaceae</taxon>
        <taxon>Micromonospora</taxon>
    </lineage>
</organism>
<sequence length="346" mass="39489">MRLFHQDPNSKLDLHPAQDDAALRATCDAVAGGDWTAARDLLAAHRTDFDRRARHLWVLAESVTNVRWATGAAGRRPRRQRLDVSDAWPDRWCLDEPENPDAVLMRARSLIARAWEVRGSGWAKSVGAGRFEEFHQTLLMAVPLCHRAARLAPQDPTPWAVLLLLITALGGSRSDFDRCWAEVIARDPFHREAHNFRLMYLCQKWRGSHREMFAFARSVAAAAPPGSPLHILPVQANAEWGLWVLDREGVRAGQHVYRTWLQNPIYHAELDNALGRWFAAADRQHAMWYHDLNFLAYGLYRANRHAQARAVFEAIGPYAEEIPWIWDVHQDAAVAFRAARRRARNA</sequence>
<proteinExistence type="predicted"/>
<evidence type="ECO:0000313" key="1">
    <source>
        <dbReference type="EMBL" id="SCG50153.1"/>
    </source>
</evidence>
<dbReference type="AlphaFoldDB" id="A0A1C5HW79"/>
<keyword evidence="2" id="KW-1185">Reference proteome</keyword>
<dbReference type="EMBL" id="LT607750">
    <property type="protein sequence ID" value="SCG50153.1"/>
    <property type="molecule type" value="Genomic_DNA"/>
</dbReference>